<reference evidence="1" key="1">
    <citation type="journal article" date="2020" name="Fungal Divers.">
        <title>Resolving the Mortierellaceae phylogeny through synthesis of multi-gene phylogenetics and phylogenomics.</title>
        <authorList>
            <person name="Vandepol N."/>
            <person name="Liber J."/>
            <person name="Desiro A."/>
            <person name="Na H."/>
            <person name="Kennedy M."/>
            <person name="Barry K."/>
            <person name="Grigoriev I.V."/>
            <person name="Miller A.N."/>
            <person name="O'Donnell K."/>
            <person name="Stajich J.E."/>
            <person name="Bonito G."/>
        </authorList>
    </citation>
    <scope>NUCLEOTIDE SEQUENCE</scope>
    <source>
        <strain evidence="1">NRRL 2769</strain>
    </source>
</reference>
<dbReference type="Proteomes" id="UP000703661">
    <property type="component" value="Unassembled WGS sequence"/>
</dbReference>
<feature type="non-terminal residue" evidence="1">
    <location>
        <position position="1"/>
    </location>
</feature>
<proteinExistence type="predicted"/>
<keyword evidence="2" id="KW-1185">Reference proteome</keyword>
<organism evidence="1 2">
    <name type="scientific">Entomortierella chlamydospora</name>
    <dbReference type="NCBI Taxonomy" id="101097"/>
    <lineage>
        <taxon>Eukaryota</taxon>
        <taxon>Fungi</taxon>
        <taxon>Fungi incertae sedis</taxon>
        <taxon>Mucoromycota</taxon>
        <taxon>Mortierellomycotina</taxon>
        <taxon>Mortierellomycetes</taxon>
        <taxon>Mortierellales</taxon>
        <taxon>Mortierellaceae</taxon>
        <taxon>Entomortierella</taxon>
    </lineage>
</organism>
<protein>
    <submittedName>
        <fullName evidence="1">Uncharacterized protein</fullName>
    </submittedName>
</protein>
<evidence type="ECO:0000313" key="2">
    <source>
        <dbReference type="Proteomes" id="UP000703661"/>
    </source>
</evidence>
<gene>
    <name evidence="1" type="ORF">BGZ80_002529</name>
</gene>
<name>A0A9P6SXK4_9FUNG</name>
<accession>A0A9P6SXK4</accession>
<sequence length="88" mass="9289">KCVEAYGLAGRHADKTVAKEVMEDLLKSMGIHLIAEGAIGTTIPGVSSVMAAISAPKVMDSVLDAVHETADQMHINAINQVRAMSNEE</sequence>
<evidence type="ECO:0000313" key="1">
    <source>
        <dbReference type="EMBL" id="KAG0009301.1"/>
    </source>
</evidence>
<comment type="caution">
    <text evidence="1">The sequence shown here is derived from an EMBL/GenBank/DDBJ whole genome shotgun (WGS) entry which is preliminary data.</text>
</comment>
<dbReference type="EMBL" id="JAAAID010001628">
    <property type="protein sequence ID" value="KAG0009301.1"/>
    <property type="molecule type" value="Genomic_DNA"/>
</dbReference>
<dbReference type="AlphaFoldDB" id="A0A9P6SXK4"/>